<comment type="caution">
    <text evidence="10">The sequence shown here is derived from an EMBL/GenBank/DDBJ whole genome shotgun (WGS) entry which is preliminary data.</text>
</comment>
<keyword evidence="4" id="KW-0747">Spliceosome</keyword>
<evidence type="ECO:0000256" key="6">
    <source>
        <dbReference type="ARBA" id="ARBA00023242"/>
    </source>
</evidence>
<feature type="compositionally biased region" description="Acidic residues" evidence="8">
    <location>
        <begin position="30"/>
        <end position="39"/>
    </location>
</feature>
<keyword evidence="11" id="KW-1185">Reference proteome</keyword>
<dbReference type="PANTHER" id="PTHR23329">
    <property type="entry name" value="TUFTELIN-INTERACTING PROTEIN 11-RELATED"/>
    <property type="match status" value="1"/>
</dbReference>
<sequence>MTSRKVDSTPQTRKNSVSHNHRCMAYTDSSDSDNNSEDSDGQRTAGFGYPAAKRRRTKESTMLGVFGSDSEDEDTRLMDKTMRNKAPTFQQSSTLGSEEVLERHSPPPASFARATPVSASATIPASRPAVRPSAFGQFEDEPSAKTQQRHSFAQTNAPMHKSDKQAASKLKSSKGARMMAMMGYKEGTGLGVGESGIVNPIEAQQRTEAKAGLGAGAEDEPKREKSRKHGKARTTPLSGTLEDGYDRRSDQPKLKYKTAQEVIKEAGGNLPLPPALSNLLDMTGEQPKLIVDGAQRFTTGSANQANEEADRSFQLSQVARREVEMQAVNWKTLQDRKQHTELEIRRCRLEMESLKADVEKLEQLVSQCTALDLATEDDEEEKAFAGACNQLASLRFSTADSERFKLDQLCLSILVPMIRRMLPAWDPLKEPGKFDAIYKLRHNLRVADMFDESITSLPGRNSTSWETFMYTVWFPKIRSVLNVTAWQIEDSPRAVTLLEHWQDLTPPFLKAQILSQLISNKLVATIKDWNPRKTSPGPLSWVFEWLPYYGPQAVELMDPLKQKFGSILRSWQSKEGKLADLKDWQMLLGGATVQAMLVTTVLPKLASSLRHDFEVDPGDQEMSLLENVLSWATVFDASIMSKLLEAELFPKWYEVLHLWLSSDGNFEEISQWYEWWQSVIPPAVLAQPEVKACFNRGLQLMSHALDHGADKLPALKVGPQKPLGHAAEVKRQSTQRQKKIATEAIKTYADEAQDITFKDAVEFWCEEQGFFLIPLRRAHEESGKSLFKLSASPKGQGGVTVYFQGDLLMLVKSDQTVPVGLEEVGALLKKR</sequence>
<dbReference type="InterPro" id="IPR045211">
    <property type="entry name" value="TFP11/STIP/Ntr1"/>
</dbReference>
<feature type="region of interest" description="Disordered" evidence="8">
    <location>
        <begin position="208"/>
        <end position="249"/>
    </location>
</feature>
<dbReference type="OMA" id="RALQKWH"/>
<evidence type="ECO:0000256" key="5">
    <source>
        <dbReference type="ARBA" id="ARBA00023187"/>
    </source>
</evidence>
<dbReference type="AlphaFoldDB" id="A0A1Y2FH72"/>
<dbReference type="InterPro" id="IPR000467">
    <property type="entry name" value="G_patch_dom"/>
</dbReference>
<feature type="domain" description="G-patch" evidence="9">
    <location>
        <begin position="171"/>
        <end position="218"/>
    </location>
</feature>
<dbReference type="PANTHER" id="PTHR23329:SF1">
    <property type="entry name" value="TUFTELIN-INTERACTING PROTEIN 11"/>
    <property type="match status" value="1"/>
</dbReference>
<dbReference type="SMART" id="SM00443">
    <property type="entry name" value="G_patch"/>
    <property type="match status" value="1"/>
</dbReference>
<dbReference type="Proteomes" id="UP000193685">
    <property type="component" value="Unassembled WGS sequence"/>
</dbReference>
<evidence type="ECO:0000256" key="2">
    <source>
        <dbReference type="ARBA" id="ARBA00010900"/>
    </source>
</evidence>
<organism evidence="10 11">
    <name type="scientific">Protomyces lactucae-debilis</name>
    <dbReference type="NCBI Taxonomy" id="2754530"/>
    <lineage>
        <taxon>Eukaryota</taxon>
        <taxon>Fungi</taxon>
        <taxon>Dikarya</taxon>
        <taxon>Ascomycota</taxon>
        <taxon>Taphrinomycotina</taxon>
        <taxon>Taphrinomycetes</taxon>
        <taxon>Taphrinales</taxon>
        <taxon>Protomycetaceae</taxon>
        <taxon>Protomyces</taxon>
    </lineage>
</organism>
<dbReference type="Pfam" id="PF12457">
    <property type="entry name" value="TIP_N"/>
    <property type="match status" value="1"/>
</dbReference>
<comment type="similarity">
    <text evidence="2">Belongs to the TFP11/STIP family.</text>
</comment>
<feature type="compositionally biased region" description="Polar residues" evidence="8">
    <location>
        <begin position="87"/>
        <end position="96"/>
    </location>
</feature>
<dbReference type="OrthoDB" id="4822at2759"/>
<dbReference type="Pfam" id="PF07842">
    <property type="entry name" value="GCFC"/>
    <property type="match status" value="1"/>
</dbReference>
<proteinExistence type="inferred from homology"/>
<dbReference type="InterPro" id="IPR022159">
    <property type="entry name" value="STIP/TFIP11_N"/>
</dbReference>
<dbReference type="STRING" id="56484.A0A1Y2FH72"/>
<feature type="compositionally biased region" description="Polar residues" evidence="8">
    <location>
        <begin position="144"/>
        <end position="157"/>
    </location>
</feature>
<dbReference type="RefSeq" id="XP_040725860.1">
    <property type="nucleotide sequence ID" value="XM_040869235.1"/>
</dbReference>
<keyword evidence="5" id="KW-0508">mRNA splicing</keyword>
<keyword evidence="10" id="KW-0238">DNA-binding</keyword>
<keyword evidence="3" id="KW-0507">mRNA processing</keyword>
<dbReference type="GO" id="GO:0003677">
    <property type="term" value="F:DNA binding"/>
    <property type="evidence" value="ECO:0007669"/>
    <property type="project" value="UniProtKB-KW"/>
</dbReference>
<protein>
    <submittedName>
        <fullName evidence="10">GC-rich sequence DNA-binding factor-like protein-domain-containing protein</fullName>
    </submittedName>
</protein>
<keyword evidence="7" id="KW-0175">Coiled coil</keyword>
<accession>A0A1Y2FH72</accession>
<reference evidence="10 11" key="1">
    <citation type="submission" date="2016-07" db="EMBL/GenBank/DDBJ databases">
        <title>Pervasive Adenine N6-methylation of Active Genes in Fungi.</title>
        <authorList>
            <consortium name="DOE Joint Genome Institute"/>
            <person name="Mondo S.J."/>
            <person name="Dannebaum R.O."/>
            <person name="Kuo R.C."/>
            <person name="Labutti K."/>
            <person name="Haridas S."/>
            <person name="Kuo A."/>
            <person name="Salamov A."/>
            <person name="Ahrendt S.R."/>
            <person name="Lipzen A."/>
            <person name="Sullivan W."/>
            <person name="Andreopoulos W.B."/>
            <person name="Clum A."/>
            <person name="Lindquist E."/>
            <person name="Daum C."/>
            <person name="Ramamoorthy G.K."/>
            <person name="Gryganskyi A."/>
            <person name="Culley D."/>
            <person name="Magnuson J.K."/>
            <person name="James T.Y."/>
            <person name="O'Malley M.A."/>
            <person name="Stajich J.E."/>
            <person name="Spatafora J.W."/>
            <person name="Visel A."/>
            <person name="Grigoriev I.V."/>
        </authorList>
    </citation>
    <scope>NUCLEOTIDE SEQUENCE [LARGE SCALE GENOMIC DNA]</scope>
    <source>
        <strain evidence="10 11">12-1054</strain>
    </source>
</reference>
<dbReference type="GO" id="GO:0000390">
    <property type="term" value="P:spliceosomal complex disassembly"/>
    <property type="evidence" value="ECO:0007669"/>
    <property type="project" value="InterPro"/>
</dbReference>
<evidence type="ECO:0000259" key="9">
    <source>
        <dbReference type="PROSITE" id="PS50174"/>
    </source>
</evidence>
<evidence type="ECO:0000256" key="7">
    <source>
        <dbReference type="SAM" id="Coils"/>
    </source>
</evidence>
<dbReference type="EMBL" id="MCFI01000008">
    <property type="protein sequence ID" value="ORY83279.1"/>
    <property type="molecule type" value="Genomic_DNA"/>
</dbReference>
<dbReference type="GO" id="GO:0071008">
    <property type="term" value="C:U2-type post-mRNA release spliceosomal complex"/>
    <property type="evidence" value="ECO:0007669"/>
    <property type="project" value="TreeGrafter"/>
</dbReference>
<dbReference type="InterPro" id="IPR022783">
    <property type="entry name" value="GCFC_dom"/>
</dbReference>
<gene>
    <name evidence="10" type="ORF">BCR37DRAFT_379322</name>
</gene>
<name>A0A1Y2FH72_PROLT</name>
<evidence type="ECO:0000256" key="8">
    <source>
        <dbReference type="SAM" id="MobiDB-lite"/>
    </source>
</evidence>
<feature type="region of interest" description="Disordered" evidence="8">
    <location>
        <begin position="1"/>
        <end position="174"/>
    </location>
</feature>
<keyword evidence="6" id="KW-0539">Nucleus</keyword>
<feature type="coiled-coil region" evidence="7">
    <location>
        <begin position="337"/>
        <end position="371"/>
    </location>
</feature>
<evidence type="ECO:0000256" key="4">
    <source>
        <dbReference type="ARBA" id="ARBA00022728"/>
    </source>
</evidence>
<dbReference type="PROSITE" id="PS50174">
    <property type="entry name" value="G_PATCH"/>
    <property type="match status" value="1"/>
</dbReference>
<evidence type="ECO:0000313" key="10">
    <source>
        <dbReference type="EMBL" id="ORY83279.1"/>
    </source>
</evidence>
<feature type="compositionally biased region" description="Polar residues" evidence="8">
    <location>
        <begin position="8"/>
        <end position="18"/>
    </location>
</feature>
<comment type="subcellular location">
    <subcellularLocation>
        <location evidence="1">Nucleus</location>
    </subcellularLocation>
</comment>
<dbReference type="Pfam" id="PF01585">
    <property type="entry name" value="G-patch"/>
    <property type="match status" value="1"/>
</dbReference>
<dbReference type="GeneID" id="63785834"/>
<evidence type="ECO:0000313" key="11">
    <source>
        <dbReference type="Proteomes" id="UP000193685"/>
    </source>
</evidence>
<evidence type="ECO:0000256" key="1">
    <source>
        <dbReference type="ARBA" id="ARBA00004123"/>
    </source>
</evidence>
<evidence type="ECO:0000256" key="3">
    <source>
        <dbReference type="ARBA" id="ARBA00022664"/>
    </source>
</evidence>